<organism evidence="2 3">
    <name type="scientific">Pseudoduganella ginsengisoli</name>
    <dbReference type="NCBI Taxonomy" id="1462440"/>
    <lineage>
        <taxon>Bacteria</taxon>
        <taxon>Pseudomonadati</taxon>
        <taxon>Pseudomonadota</taxon>
        <taxon>Betaproteobacteria</taxon>
        <taxon>Burkholderiales</taxon>
        <taxon>Oxalobacteraceae</taxon>
        <taxon>Telluria group</taxon>
        <taxon>Pseudoduganella</taxon>
    </lineage>
</organism>
<gene>
    <name evidence="2" type="ORF">GM668_24745</name>
</gene>
<keyword evidence="3" id="KW-1185">Reference proteome</keyword>
<reference evidence="2 3" key="1">
    <citation type="submission" date="2019-11" db="EMBL/GenBank/DDBJ databases">
        <title>Type strains purchased from KCTC, JCM and DSMZ.</title>
        <authorList>
            <person name="Lu H."/>
        </authorList>
    </citation>
    <scope>NUCLEOTIDE SEQUENCE [LARGE SCALE GENOMIC DNA]</scope>
    <source>
        <strain evidence="2 3">KCTC 42409</strain>
    </source>
</reference>
<evidence type="ECO:0000259" key="1">
    <source>
        <dbReference type="Pfam" id="PF18974"/>
    </source>
</evidence>
<dbReference type="RefSeq" id="WP_155441639.1">
    <property type="nucleotide sequence ID" value="NZ_WNLA01000022.1"/>
</dbReference>
<proteinExistence type="predicted"/>
<evidence type="ECO:0000313" key="3">
    <source>
        <dbReference type="Proteomes" id="UP000484015"/>
    </source>
</evidence>
<protein>
    <recommendedName>
        <fullName evidence="1">DUF5710 domain-containing protein</fullName>
    </recommendedName>
</protein>
<accession>A0A6L6Q7Y5</accession>
<dbReference type="Proteomes" id="UP000484015">
    <property type="component" value="Unassembled WGS sequence"/>
</dbReference>
<name>A0A6L6Q7Y5_9BURK</name>
<dbReference type="OrthoDB" id="7235451at2"/>
<feature type="domain" description="DUF5710" evidence="1">
    <location>
        <begin position="59"/>
        <end position="100"/>
    </location>
</feature>
<dbReference type="EMBL" id="WNLA01000022">
    <property type="protein sequence ID" value="MTW05292.1"/>
    <property type="molecule type" value="Genomic_DNA"/>
</dbReference>
<dbReference type="AlphaFoldDB" id="A0A6L6Q7Y5"/>
<sequence>MTATPPFDPPYKCRIEADGAERWVDVLADGSMVECAAPVIVAPAAAERTAAKPQGKAVTLLKVPYAEKDEAKQLGARWDPKRKKWYVPAGVDAAPFERWLDS</sequence>
<evidence type="ECO:0000313" key="2">
    <source>
        <dbReference type="EMBL" id="MTW05292.1"/>
    </source>
</evidence>
<dbReference type="InterPro" id="IPR043764">
    <property type="entry name" value="DUF5710"/>
</dbReference>
<dbReference type="Pfam" id="PF18974">
    <property type="entry name" value="DUF5710"/>
    <property type="match status" value="1"/>
</dbReference>
<comment type="caution">
    <text evidence="2">The sequence shown here is derived from an EMBL/GenBank/DDBJ whole genome shotgun (WGS) entry which is preliminary data.</text>
</comment>